<organism evidence="6 7">
    <name type="scientific">Pseudooceanicola nanhaiensis</name>
    <dbReference type="NCBI Taxonomy" id="375761"/>
    <lineage>
        <taxon>Bacteria</taxon>
        <taxon>Pseudomonadati</taxon>
        <taxon>Pseudomonadota</taxon>
        <taxon>Alphaproteobacteria</taxon>
        <taxon>Rhodobacterales</taxon>
        <taxon>Paracoccaceae</taxon>
        <taxon>Pseudooceanicola</taxon>
    </lineage>
</organism>
<dbReference type="PANTHER" id="PTHR45138:SF9">
    <property type="entry name" value="DIGUANYLATE CYCLASE DGCM-RELATED"/>
    <property type="match status" value="1"/>
</dbReference>
<protein>
    <recommendedName>
        <fullName evidence="1">diguanylate cyclase</fullName>
        <ecNumber evidence="1">2.7.7.65</ecNumber>
    </recommendedName>
</protein>
<dbReference type="Gene3D" id="3.30.70.270">
    <property type="match status" value="1"/>
</dbReference>
<comment type="caution">
    <text evidence="3">Lacks conserved residue(s) required for the propagation of feature annotation.</text>
</comment>
<proteinExistence type="predicted"/>
<evidence type="ECO:0000259" key="5">
    <source>
        <dbReference type="PROSITE" id="PS50887"/>
    </source>
</evidence>
<comment type="caution">
    <text evidence="6">The sequence shown here is derived from an EMBL/GenBank/DDBJ whole genome shotgun (WGS) entry which is preliminary data.</text>
</comment>
<dbReference type="InterPro" id="IPR029787">
    <property type="entry name" value="Nucleotide_cyclase"/>
</dbReference>
<dbReference type="EC" id="2.7.7.65" evidence="1"/>
<feature type="domain" description="Response regulatory" evidence="4">
    <location>
        <begin position="1"/>
        <end position="103"/>
    </location>
</feature>
<dbReference type="GO" id="GO:0052621">
    <property type="term" value="F:diguanylate cyclase activity"/>
    <property type="evidence" value="ECO:0007669"/>
    <property type="project" value="UniProtKB-EC"/>
</dbReference>
<accession>A0A917WAR8</accession>
<dbReference type="InterPro" id="IPR000160">
    <property type="entry name" value="GGDEF_dom"/>
</dbReference>
<dbReference type="InterPro" id="IPR001789">
    <property type="entry name" value="Sig_transdc_resp-reg_receiver"/>
</dbReference>
<dbReference type="GO" id="GO:0043709">
    <property type="term" value="P:cell adhesion involved in single-species biofilm formation"/>
    <property type="evidence" value="ECO:0007669"/>
    <property type="project" value="TreeGrafter"/>
</dbReference>
<dbReference type="SUPFAM" id="SSF52172">
    <property type="entry name" value="CheY-like"/>
    <property type="match status" value="2"/>
</dbReference>
<dbReference type="GO" id="GO:1902201">
    <property type="term" value="P:negative regulation of bacterial-type flagellum-dependent cell motility"/>
    <property type="evidence" value="ECO:0007669"/>
    <property type="project" value="TreeGrafter"/>
</dbReference>
<dbReference type="PROSITE" id="PS50887">
    <property type="entry name" value="GGDEF"/>
    <property type="match status" value="1"/>
</dbReference>
<dbReference type="SMART" id="SM00267">
    <property type="entry name" value="GGDEF"/>
    <property type="match status" value="1"/>
</dbReference>
<dbReference type="FunFam" id="3.30.70.270:FF:000001">
    <property type="entry name" value="Diguanylate cyclase domain protein"/>
    <property type="match status" value="1"/>
</dbReference>
<dbReference type="SUPFAM" id="SSF55073">
    <property type="entry name" value="Nucleotide cyclase"/>
    <property type="match status" value="1"/>
</dbReference>
<dbReference type="EMBL" id="BMLF01000001">
    <property type="protein sequence ID" value="GGL85042.1"/>
    <property type="molecule type" value="Genomic_DNA"/>
</dbReference>
<evidence type="ECO:0000313" key="6">
    <source>
        <dbReference type="EMBL" id="GGL85042.1"/>
    </source>
</evidence>
<dbReference type="InterPro" id="IPR011006">
    <property type="entry name" value="CheY-like_superfamily"/>
</dbReference>
<reference evidence="6" key="1">
    <citation type="journal article" date="2014" name="Int. J. Syst. Evol. Microbiol.">
        <title>Complete genome sequence of Corynebacterium casei LMG S-19264T (=DSM 44701T), isolated from a smear-ripened cheese.</title>
        <authorList>
            <consortium name="US DOE Joint Genome Institute (JGI-PGF)"/>
            <person name="Walter F."/>
            <person name="Albersmeier A."/>
            <person name="Kalinowski J."/>
            <person name="Ruckert C."/>
        </authorList>
    </citation>
    <scope>NUCLEOTIDE SEQUENCE</scope>
    <source>
        <strain evidence="6">CGMCC 1.6293</strain>
    </source>
</reference>
<gene>
    <name evidence="6" type="ORF">GCM10011534_03660</name>
</gene>
<dbReference type="AlphaFoldDB" id="A0A917WAR8"/>
<evidence type="ECO:0000259" key="4">
    <source>
        <dbReference type="PROSITE" id="PS50110"/>
    </source>
</evidence>
<dbReference type="InterPro" id="IPR043128">
    <property type="entry name" value="Rev_trsase/Diguanyl_cyclase"/>
</dbReference>
<keyword evidence="7" id="KW-1185">Reference proteome</keyword>
<dbReference type="CDD" id="cd01949">
    <property type="entry name" value="GGDEF"/>
    <property type="match status" value="1"/>
</dbReference>
<dbReference type="PANTHER" id="PTHR45138">
    <property type="entry name" value="REGULATORY COMPONENTS OF SENSORY TRANSDUCTION SYSTEM"/>
    <property type="match status" value="1"/>
</dbReference>
<evidence type="ECO:0000256" key="3">
    <source>
        <dbReference type="PROSITE-ProRule" id="PRU00169"/>
    </source>
</evidence>
<name>A0A917WAR8_9RHOB</name>
<dbReference type="Pfam" id="PF00990">
    <property type="entry name" value="GGDEF"/>
    <property type="match status" value="1"/>
</dbReference>
<feature type="domain" description="GGDEF" evidence="5">
    <location>
        <begin position="304"/>
        <end position="444"/>
    </location>
</feature>
<evidence type="ECO:0000313" key="7">
    <source>
        <dbReference type="Proteomes" id="UP000649829"/>
    </source>
</evidence>
<sequence length="448" mass="49298">MKVQLSSSFPKAYLAASGQEALDIAVRERPDLIMLSDSLPDVATEDLCRRLREAPATAQSMLVVMVQDAGRSKRSRLLAAGADDLFARTQPEALLLSRLRCLIRARGTEEEMSLRETTGRAFGLAEAAAHFEQPANVALVTQRSAAALDWHHALTRLSRHVFRPFPMSEALRWFQSGGASDVIAIDTDSCDPKAVIRLIVEVRSRPASRHSEILLITGDHNAPVLSDALDHGASAVMTFGFDPREALLRMETLVRRKQIADRMRRRLHDGLRDSVTDSLTGLYNRRYAEPYLERLAEDSRHAGRPFALVLADIDHFKQVNDTYGHPAGDAVLMMVADLLRDNLRARDLVARFGGEEFLIVMPDTGAGEARIVADRLRVRLAEAPIAVPGREARIQVTISMGACVETTPPEAAVPALIERMIDRADRALYAAKNAGRNKVALAPAEDPV</sequence>
<evidence type="ECO:0000256" key="2">
    <source>
        <dbReference type="ARBA" id="ARBA00034247"/>
    </source>
</evidence>
<dbReference type="Proteomes" id="UP000649829">
    <property type="component" value="Unassembled WGS sequence"/>
</dbReference>
<reference evidence="6" key="2">
    <citation type="submission" date="2020-09" db="EMBL/GenBank/DDBJ databases">
        <authorList>
            <person name="Sun Q."/>
            <person name="Zhou Y."/>
        </authorList>
    </citation>
    <scope>NUCLEOTIDE SEQUENCE</scope>
    <source>
        <strain evidence="6">CGMCC 1.6293</strain>
    </source>
</reference>
<dbReference type="GO" id="GO:0000160">
    <property type="term" value="P:phosphorelay signal transduction system"/>
    <property type="evidence" value="ECO:0007669"/>
    <property type="project" value="InterPro"/>
</dbReference>
<dbReference type="GO" id="GO:0005886">
    <property type="term" value="C:plasma membrane"/>
    <property type="evidence" value="ECO:0007669"/>
    <property type="project" value="TreeGrafter"/>
</dbReference>
<dbReference type="InterPro" id="IPR050469">
    <property type="entry name" value="Diguanylate_Cyclase"/>
</dbReference>
<dbReference type="Gene3D" id="3.40.50.2300">
    <property type="match status" value="1"/>
</dbReference>
<dbReference type="NCBIfam" id="TIGR00254">
    <property type="entry name" value="GGDEF"/>
    <property type="match status" value="1"/>
</dbReference>
<comment type="catalytic activity">
    <reaction evidence="2">
        <text>2 GTP = 3',3'-c-di-GMP + 2 diphosphate</text>
        <dbReference type="Rhea" id="RHEA:24898"/>
        <dbReference type="ChEBI" id="CHEBI:33019"/>
        <dbReference type="ChEBI" id="CHEBI:37565"/>
        <dbReference type="ChEBI" id="CHEBI:58805"/>
        <dbReference type="EC" id="2.7.7.65"/>
    </reaction>
</comment>
<dbReference type="PROSITE" id="PS50110">
    <property type="entry name" value="RESPONSE_REGULATORY"/>
    <property type="match status" value="1"/>
</dbReference>
<evidence type="ECO:0000256" key="1">
    <source>
        <dbReference type="ARBA" id="ARBA00012528"/>
    </source>
</evidence>